<accession>A0A2N9YFG4</accession>
<name>A0A2N9YFG4_9GAMM</name>
<evidence type="ECO:0000256" key="1">
    <source>
        <dbReference type="ARBA" id="ARBA00022500"/>
    </source>
</evidence>
<evidence type="ECO:0000313" key="5">
    <source>
        <dbReference type="Proteomes" id="UP000234271"/>
    </source>
</evidence>
<dbReference type="KEGG" id="blep:AL038_13630"/>
<dbReference type="GO" id="GO:0006935">
    <property type="term" value="P:chemotaxis"/>
    <property type="evidence" value="ECO:0007669"/>
    <property type="project" value="UniProtKB-UniRule"/>
</dbReference>
<sequence length="207" mass="23632">MPPEPSRTLPGYEHIKRYWDYHTNAHIAKILPGESYVTRHDEIITTVVGSCVSACVRDAVNKIGGMNHFMLPVQQMDVSPWDTTHVSAAMRYGNYAMEHVVNEILKYGGKRQYLEVKLFGGGQIMKNMANIGQQNIDFVRNYIKLEGLKLVAEDLGDIYPRKIMFYPLTGLVRIKKLRAMEQAILEREKVYQSDLQKQPVGGDVDLF</sequence>
<dbReference type="STRING" id="288004.AL038_13630"/>
<dbReference type="HAMAP" id="MF_01440">
    <property type="entry name" value="CheD"/>
    <property type="match status" value="1"/>
</dbReference>
<dbReference type="InterPro" id="IPR005659">
    <property type="entry name" value="Chemorcpt_Glu_NH3ase_CheD"/>
</dbReference>
<keyword evidence="2 3" id="KW-0378">Hydrolase</keyword>
<evidence type="ECO:0000313" key="4">
    <source>
        <dbReference type="EMBL" id="AUI69109.1"/>
    </source>
</evidence>
<dbReference type="PANTHER" id="PTHR35147:SF2">
    <property type="entry name" value="CHEMORECEPTOR GLUTAMINE DEAMIDASE CHED-RELATED"/>
    <property type="match status" value="1"/>
</dbReference>
<protein>
    <recommendedName>
        <fullName evidence="3">Probable chemoreceptor glutamine deamidase CheD</fullName>
        <ecNumber evidence="3">3.5.1.44</ecNumber>
    </recommendedName>
</protein>
<proteinExistence type="inferred from homology"/>
<comment type="function">
    <text evidence="3">Probably deamidates glutamine residues to glutamate on methyl-accepting chemotaxis receptors (MCPs), playing an important role in chemotaxis.</text>
</comment>
<keyword evidence="5" id="KW-1185">Reference proteome</keyword>
<organism evidence="4 5">
    <name type="scientific">Beggiatoa leptomitoformis</name>
    <dbReference type="NCBI Taxonomy" id="288004"/>
    <lineage>
        <taxon>Bacteria</taxon>
        <taxon>Pseudomonadati</taxon>
        <taxon>Pseudomonadota</taxon>
        <taxon>Gammaproteobacteria</taxon>
        <taxon>Thiotrichales</taxon>
        <taxon>Thiotrichaceae</taxon>
        <taxon>Beggiatoa</taxon>
    </lineage>
</organism>
<dbReference type="Pfam" id="PF03975">
    <property type="entry name" value="CheD"/>
    <property type="match status" value="1"/>
</dbReference>
<comment type="similarity">
    <text evidence="3">Belongs to the CheD family.</text>
</comment>
<dbReference type="Gene3D" id="3.30.1330.200">
    <property type="match status" value="1"/>
</dbReference>
<dbReference type="EMBL" id="CP018889">
    <property type="protein sequence ID" value="AUI69109.1"/>
    <property type="molecule type" value="Genomic_DNA"/>
</dbReference>
<keyword evidence="1 3" id="KW-0145">Chemotaxis</keyword>
<keyword evidence="4" id="KW-0675">Receptor</keyword>
<reference evidence="5" key="1">
    <citation type="submission" date="2016-12" db="EMBL/GenBank/DDBJ databases">
        <title>Complete Genome Sequence of Beggiatoa leptomitiformis D-401.</title>
        <authorList>
            <person name="Fomenkov A."/>
            <person name="Vincze T."/>
            <person name="Grabovich M."/>
            <person name="Anton B.P."/>
            <person name="Dubinina G."/>
            <person name="Orlova M."/>
            <person name="Belousova E."/>
            <person name="Roberts R.J."/>
        </authorList>
    </citation>
    <scope>NUCLEOTIDE SEQUENCE [LARGE SCALE GENOMIC DNA]</scope>
    <source>
        <strain evidence="5">D-401</strain>
    </source>
</reference>
<dbReference type="SUPFAM" id="SSF64438">
    <property type="entry name" value="CNF1/YfiH-like putative cysteine hydrolases"/>
    <property type="match status" value="1"/>
</dbReference>
<comment type="catalytic activity">
    <reaction evidence="3">
        <text>L-glutaminyl-[protein] + H2O = L-glutamyl-[protein] + NH4(+)</text>
        <dbReference type="Rhea" id="RHEA:16441"/>
        <dbReference type="Rhea" id="RHEA-COMP:10207"/>
        <dbReference type="Rhea" id="RHEA-COMP:10208"/>
        <dbReference type="ChEBI" id="CHEBI:15377"/>
        <dbReference type="ChEBI" id="CHEBI:28938"/>
        <dbReference type="ChEBI" id="CHEBI:29973"/>
        <dbReference type="ChEBI" id="CHEBI:30011"/>
        <dbReference type="EC" id="3.5.1.44"/>
    </reaction>
</comment>
<dbReference type="NCBIfam" id="NF010013">
    <property type="entry name" value="PRK13487.1"/>
    <property type="match status" value="1"/>
</dbReference>
<dbReference type="RefSeq" id="WP_062153698.1">
    <property type="nucleotide sequence ID" value="NZ_CP012373.2"/>
</dbReference>
<dbReference type="AlphaFoldDB" id="A0A2N9YFG4"/>
<dbReference type="CDD" id="cd16352">
    <property type="entry name" value="CheD"/>
    <property type="match status" value="1"/>
</dbReference>
<dbReference type="InterPro" id="IPR011324">
    <property type="entry name" value="Cytotoxic_necrot_fac-like_cat"/>
</dbReference>
<dbReference type="GO" id="GO:0050568">
    <property type="term" value="F:protein-glutamine glutaminase activity"/>
    <property type="evidence" value="ECO:0007669"/>
    <property type="project" value="UniProtKB-UniRule"/>
</dbReference>
<dbReference type="InterPro" id="IPR038592">
    <property type="entry name" value="CheD-like_sf"/>
</dbReference>
<dbReference type="EC" id="3.5.1.44" evidence="3"/>
<evidence type="ECO:0000256" key="2">
    <source>
        <dbReference type="ARBA" id="ARBA00022801"/>
    </source>
</evidence>
<gene>
    <name evidence="3 4" type="primary">cheD</name>
    <name evidence="4" type="ORF">BLE401_10630</name>
</gene>
<evidence type="ECO:0000256" key="3">
    <source>
        <dbReference type="HAMAP-Rule" id="MF_01440"/>
    </source>
</evidence>
<dbReference type="OrthoDB" id="9807202at2"/>
<dbReference type="Proteomes" id="UP000234271">
    <property type="component" value="Chromosome"/>
</dbReference>
<dbReference type="PANTHER" id="PTHR35147">
    <property type="entry name" value="CHEMORECEPTOR GLUTAMINE DEAMIDASE CHED-RELATED"/>
    <property type="match status" value="1"/>
</dbReference>